<protein>
    <recommendedName>
        <fullName evidence="1">Phage neck terminator protein gp12-like domain-containing protein</fullName>
    </recommendedName>
</protein>
<dbReference type="Pfam" id="PF23961">
    <property type="entry name" value="Phage_tail_terminator_9"/>
    <property type="match status" value="1"/>
</dbReference>
<evidence type="ECO:0000259" key="1">
    <source>
        <dbReference type="Pfam" id="PF23961"/>
    </source>
</evidence>
<proteinExistence type="predicted"/>
<dbReference type="Proteomes" id="UP000094600">
    <property type="component" value="Chromosome"/>
</dbReference>
<feature type="domain" description="Phage neck terminator protein gp12-like" evidence="1">
    <location>
        <begin position="13"/>
        <end position="170"/>
    </location>
</feature>
<gene>
    <name evidence="2" type="ORF">A9255_03180</name>
</gene>
<keyword evidence="3" id="KW-1185">Reference proteome</keyword>
<accession>A0ABN4S075</accession>
<sequence>MPANVTISVTERDLYKALGDFLRGLFPDVDIERSQQNSTPMPLGDFITMTGLFSDGLSTSVVQYSAPEVAGDGQQHITRTTQWRCQLDFYGQTAEKNALLVATVIRSEFAIEQFRQLGGAITPLYTSDPRQLSIINGEQQWETRWTLDFVGQINPIVTAPQAFFDSVSTRTIPMESINGNSN</sequence>
<dbReference type="InterPro" id="IPR057087">
    <property type="entry name" value="Gp12-like"/>
</dbReference>
<name>A0ABN4S075_XENHO</name>
<dbReference type="EMBL" id="CP016176">
    <property type="protein sequence ID" value="AOM39678.1"/>
    <property type="molecule type" value="Genomic_DNA"/>
</dbReference>
<dbReference type="NCBIfam" id="NF047498">
    <property type="entry name" value="LIC_12616_fam"/>
    <property type="match status" value="1"/>
</dbReference>
<reference evidence="2 3" key="1">
    <citation type="submission" date="2016-06" db="EMBL/GenBank/DDBJ databases">
        <title>Bacterial characters and pathogenicity of Xenorhabdus hominickii from an entomopathogenic nematode, Steinernema monticolum.</title>
        <authorList>
            <person name="Park Y."/>
            <person name="Kim Y."/>
        </authorList>
    </citation>
    <scope>NUCLEOTIDE SEQUENCE [LARGE SCALE GENOMIC DNA]</scope>
    <source>
        <strain evidence="2 3">ANU1</strain>
    </source>
</reference>
<evidence type="ECO:0000313" key="2">
    <source>
        <dbReference type="EMBL" id="AOM39678.1"/>
    </source>
</evidence>
<evidence type="ECO:0000313" key="3">
    <source>
        <dbReference type="Proteomes" id="UP000094600"/>
    </source>
</evidence>
<organism evidence="2 3">
    <name type="scientific">Xenorhabdus hominickii</name>
    <dbReference type="NCBI Taxonomy" id="351679"/>
    <lineage>
        <taxon>Bacteria</taxon>
        <taxon>Pseudomonadati</taxon>
        <taxon>Pseudomonadota</taxon>
        <taxon>Gammaproteobacteria</taxon>
        <taxon>Enterobacterales</taxon>
        <taxon>Morganellaceae</taxon>
        <taxon>Xenorhabdus</taxon>
    </lineage>
</organism>
<dbReference type="RefSeq" id="WP_069315430.1">
    <property type="nucleotide sequence ID" value="NZ_CP016176.1"/>
</dbReference>